<sequence>MMEINWVILGWLIDMTLNGFVWLVIAVIFLSLIDLTDTWTRKALKLMDKFDRCIRKFVDNSFEWIQKKNLKILSSFILLIIFGVLAQLGIIPKLIS</sequence>
<evidence type="ECO:0000256" key="1">
    <source>
        <dbReference type="SAM" id="Phobius"/>
    </source>
</evidence>
<dbReference type="AlphaFoldDB" id="A0A9Q8TYB2"/>
<accession>A0A9Q8TYB2</accession>
<keyword evidence="3" id="KW-1185">Reference proteome</keyword>
<evidence type="ECO:0000313" key="2">
    <source>
        <dbReference type="EMBL" id="URQ63159.1"/>
    </source>
</evidence>
<proteinExistence type="predicted"/>
<protein>
    <submittedName>
        <fullName evidence="2">Uncharacterized protein</fullName>
    </submittedName>
</protein>
<dbReference type="Proteomes" id="UP001056381">
    <property type="component" value="Chromosome"/>
</dbReference>
<keyword evidence="1" id="KW-0472">Membrane</keyword>
<reference evidence="2" key="1">
    <citation type="submission" date="2022-05" db="EMBL/GenBank/DDBJ databases">
        <title>Single-amplified genomics reveal most streamlined microbe among free-living bacteria.</title>
        <authorList>
            <person name="Roda-Garcia J."/>
            <person name="Haro-Moreno J.M."/>
            <person name="Rodriguez-Valera F."/>
            <person name="Almagro-Moreno S."/>
            <person name="Lopez-Perez M."/>
        </authorList>
    </citation>
    <scope>NUCLEOTIDE SEQUENCE</scope>
    <source>
        <strain evidence="2">TMED112-D2-2</strain>
    </source>
</reference>
<feature type="transmembrane region" description="Helical" evidence="1">
    <location>
        <begin position="20"/>
        <end position="39"/>
    </location>
</feature>
<dbReference type="EMBL" id="CP097966">
    <property type="protein sequence ID" value="URQ63159.1"/>
    <property type="molecule type" value="Genomic_DNA"/>
</dbReference>
<keyword evidence="1" id="KW-1133">Transmembrane helix</keyword>
<keyword evidence="1" id="KW-0812">Transmembrane</keyword>
<organism evidence="2 3">
    <name type="scientific">SAR86 cluster bacterium</name>
    <dbReference type="NCBI Taxonomy" id="2030880"/>
    <lineage>
        <taxon>Bacteria</taxon>
        <taxon>Pseudomonadati</taxon>
        <taxon>Pseudomonadota</taxon>
        <taxon>Gammaproteobacteria</taxon>
        <taxon>SAR86 cluster</taxon>
    </lineage>
</organism>
<gene>
    <name evidence="2" type="ORF">M9B40_05390</name>
</gene>
<name>A0A9Q8TYB2_9GAMM</name>
<evidence type="ECO:0000313" key="3">
    <source>
        <dbReference type="Proteomes" id="UP001056381"/>
    </source>
</evidence>
<feature type="transmembrane region" description="Helical" evidence="1">
    <location>
        <begin position="72"/>
        <end position="91"/>
    </location>
</feature>